<evidence type="ECO:0000259" key="3">
    <source>
        <dbReference type="Pfam" id="PF17836"/>
    </source>
</evidence>
<dbReference type="CDD" id="cd03360">
    <property type="entry name" value="LbH_AT_putative"/>
    <property type="match status" value="1"/>
</dbReference>
<dbReference type="OrthoDB" id="1115300at2"/>
<gene>
    <name evidence="4" type="ORF">BC962_2347</name>
</gene>
<dbReference type="Proteomes" id="UP000276282">
    <property type="component" value="Unassembled WGS sequence"/>
</dbReference>
<dbReference type="GO" id="GO:0016746">
    <property type="term" value="F:acyltransferase activity"/>
    <property type="evidence" value="ECO:0007669"/>
    <property type="project" value="UniProtKB-KW"/>
</dbReference>
<evidence type="ECO:0000256" key="2">
    <source>
        <dbReference type="PIRSR" id="PIRSR620019-2"/>
    </source>
</evidence>
<sequence>MKKKKLIIYGIGKFAEYVDYVFQNDSDYEVIAFCIEEKYLETKLFNNKPLLKYESLADSYPPNLYDLFIAVGNNEIRKKIFEHSISRGYYLASYISSKSKFWDNLITGNNVFVDEGCVLQPFIKISNNCILFTSSLGHHTQIKEHSLLSGSKTGGNVIIGENCYIGLNASIKQNINIGDNTIIGMNCAIERDTKPNEVYSNKGTTKRKLTSSELGNRFLK</sequence>
<proteinExistence type="inferred from homology"/>
<dbReference type="PANTHER" id="PTHR43300">
    <property type="entry name" value="ACETYLTRANSFERASE"/>
    <property type="match status" value="1"/>
</dbReference>
<dbReference type="Pfam" id="PF17836">
    <property type="entry name" value="PglD_N"/>
    <property type="match status" value="1"/>
</dbReference>
<dbReference type="InterPro" id="IPR011004">
    <property type="entry name" value="Trimer_LpxA-like_sf"/>
</dbReference>
<dbReference type="SUPFAM" id="SSF51161">
    <property type="entry name" value="Trimeric LpxA-like enzymes"/>
    <property type="match status" value="1"/>
</dbReference>
<keyword evidence="4" id="KW-0808">Transferase</keyword>
<comment type="similarity">
    <text evidence="1">Belongs to the transferase hexapeptide repeat family.</text>
</comment>
<evidence type="ECO:0000313" key="5">
    <source>
        <dbReference type="Proteomes" id="UP000276282"/>
    </source>
</evidence>
<feature type="binding site" evidence="2">
    <location>
        <position position="72"/>
    </location>
    <ligand>
        <name>substrate</name>
    </ligand>
</feature>
<name>A0A495PKR4_9FLAO</name>
<evidence type="ECO:0000256" key="1">
    <source>
        <dbReference type="ARBA" id="ARBA00007274"/>
    </source>
</evidence>
<accession>A0A495PKR4</accession>
<evidence type="ECO:0000313" key="4">
    <source>
        <dbReference type="EMBL" id="RKS50576.1"/>
    </source>
</evidence>
<dbReference type="Gene3D" id="3.40.50.20">
    <property type="match status" value="1"/>
</dbReference>
<dbReference type="EMBL" id="RBLG01000003">
    <property type="protein sequence ID" value="RKS50576.1"/>
    <property type="molecule type" value="Genomic_DNA"/>
</dbReference>
<dbReference type="InterPro" id="IPR041561">
    <property type="entry name" value="PglD_N"/>
</dbReference>
<dbReference type="PANTHER" id="PTHR43300:SF11">
    <property type="entry name" value="ACETYLTRANSFERASE RV3034C-RELATED"/>
    <property type="match status" value="1"/>
</dbReference>
<dbReference type="InterPro" id="IPR001451">
    <property type="entry name" value="Hexapep"/>
</dbReference>
<keyword evidence="5" id="KW-1185">Reference proteome</keyword>
<dbReference type="Pfam" id="PF14602">
    <property type="entry name" value="Hexapep_2"/>
    <property type="match status" value="1"/>
</dbReference>
<dbReference type="InterPro" id="IPR020019">
    <property type="entry name" value="AcTrfase_PglD-like"/>
</dbReference>
<reference evidence="4 5" key="1">
    <citation type="submission" date="2018-10" db="EMBL/GenBank/DDBJ databases">
        <title>Genomic Encyclopedia of Archaeal and Bacterial Type Strains, Phase II (KMG-II): from individual species to whole genera.</title>
        <authorList>
            <person name="Goeker M."/>
        </authorList>
    </citation>
    <scope>NUCLEOTIDE SEQUENCE [LARGE SCALE GENOMIC DNA]</scope>
    <source>
        <strain evidence="4 5">DSM 19839</strain>
    </source>
</reference>
<feature type="domain" description="PglD N-terminal" evidence="3">
    <location>
        <begin position="5"/>
        <end position="82"/>
    </location>
</feature>
<protein>
    <submittedName>
        <fullName evidence="4">Sugar O-acyltransferase (Sialic acid O-acetyltransferase NeuD family)</fullName>
    </submittedName>
</protein>
<comment type="caution">
    <text evidence="4">The sequence shown here is derived from an EMBL/GenBank/DDBJ whole genome shotgun (WGS) entry which is preliminary data.</text>
</comment>
<organism evidence="4 5">
    <name type="scientific">Gillisia mitskevichiae</name>
    <dbReference type="NCBI Taxonomy" id="270921"/>
    <lineage>
        <taxon>Bacteria</taxon>
        <taxon>Pseudomonadati</taxon>
        <taxon>Bacteroidota</taxon>
        <taxon>Flavobacteriia</taxon>
        <taxon>Flavobacteriales</taxon>
        <taxon>Flavobacteriaceae</taxon>
        <taxon>Gillisia</taxon>
    </lineage>
</organism>
<dbReference type="Gene3D" id="2.160.10.10">
    <property type="entry name" value="Hexapeptide repeat proteins"/>
    <property type="match status" value="1"/>
</dbReference>
<keyword evidence="4" id="KW-0012">Acyltransferase</keyword>
<dbReference type="RefSeq" id="WP_121346179.1">
    <property type="nucleotide sequence ID" value="NZ_RBLG01000003.1"/>
</dbReference>
<dbReference type="AlphaFoldDB" id="A0A495PKR4"/>
<dbReference type="InterPro" id="IPR050179">
    <property type="entry name" value="Trans_hexapeptide_repeat"/>
</dbReference>